<name>A0A3B7LV33_9GAMM</name>
<dbReference type="Pfam" id="PF00753">
    <property type="entry name" value="Lactamase_B"/>
    <property type="match status" value="1"/>
</dbReference>
<dbReference type="GO" id="GO:0016787">
    <property type="term" value="F:hydrolase activity"/>
    <property type="evidence" value="ECO:0007669"/>
    <property type="project" value="UniProtKB-KW"/>
</dbReference>
<dbReference type="PANTHER" id="PTHR42978:SF3">
    <property type="entry name" value="BLR3078 PROTEIN"/>
    <property type="match status" value="1"/>
</dbReference>
<evidence type="ECO:0000313" key="6">
    <source>
        <dbReference type="EMBL" id="AXY55835.1"/>
    </source>
</evidence>
<evidence type="ECO:0000256" key="1">
    <source>
        <dbReference type="ARBA" id="ARBA00007749"/>
    </source>
</evidence>
<evidence type="ECO:0000256" key="2">
    <source>
        <dbReference type="ARBA" id="ARBA00022723"/>
    </source>
</evidence>
<dbReference type="CDD" id="cd07742">
    <property type="entry name" value="metallo-hydrolase-like_MBL-fold"/>
    <property type="match status" value="1"/>
</dbReference>
<organism evidence="6 7">
    <name type="scientific">Acinetobacter chinensis</name>
    <dbReference type="NCBI Taxonomy" id="2004650"/>
    <lineage>
        <taxon>Bacteria</taxon>
        <taxon>Pseudomonadati</taxon>
        <taxon>Pseudomonadota</taxon>
        <taxon>Gammaproteobacteria</taxon>
        <taxon>Moraxellales</taxon>
        <taxon>Moraxellaceae</taxon>
        <taxon>Acinetobacter</taxon>
    </lineage>
</organism>
<keyword evidence="2" id="KW-0479">Metal-binding</keyword>
<dbReference type="GO" id="GO:0046872">
    <property type="term" value="F:metal ion binding"/>
    <property type="evidence" value="ECO:0007669"/>
    <property type="project" value="UniProtKB-KW"/>
</dbReference>
<dbReference type="InterPro" id="IPR001279">
    <property type="entry name" value="Metallo-B-lactamas"/>
</dbReference>
<accession>A0A3B7LV33</accession>
<proteinExistence type="inferred from homology"/>
<sequence>MIYKIHHLHCGTMCPVCGPLFGQNGFKAHLVCHCLLVETDRGLVLIDTGLGVQDYLHTRARLGRIIEKTGGIQHNLDLTAIAQIQRLGFSPRDVKHIMVSHLDFDHAGGISDFPEATVHILSTEFNAAQRAATLKDKARYKSAQFKNHRYWNFIEPAQGDSWFNLNCVQGFNLFHDEILMIPLHGHTEGHCGIAIKQNNGWLFFCGDAYYSHRQLNPDIKLKALNRTEMLFAVDNKLRLENLHKIQQLAQSEKNIELICAHDPVELERYSS</sequence>
<gene>
    <name evidence="6" type="ORF">CDG60_04050</name>
</gene>
<dbReference type="Proteomes" id="UP000263753">
    <property type="component" value="Chromosome"/>
</dbReference>
<dbReference type="AlphaFoldDB" id="A0A3B7LV33"/>
<feature type="domain" description="Metallo-beta-lactamase" evidence="5">
    <location>
        <begin position="31"/>
        <end position="261"/>
    </location>
</feature>
<dbReference type="SUPFAM" id="SSF56281">
    <property type="entry name" value="Metallo-hydrolase/oxidoreductase"/>
    <property type="match status" value="1"/>
</dbReference>
<dbReference type="InterPro" id="IPR051013">
    <property type="entry name" value="MBL_superfamily_lactonases"/>
</dbReference>
<dbReference type="SMART" id="SM00849">
    <property type="entry name" value="Lactamase_B"/>
    <property type="match status" value="1"/>
</dbReference>
<keyword evidence="4" id="KW-0862">Zinc</keyword>
<evidence type="ECO:0000256" key="4">
    <source>
        <dbReference type="ARBA" id="ARBA00022833"/>
    </source>
</evidence>
<dbReference type="PANTHER" id="PTHR42978">
    <property type="entry name" value="QUORUM-QUENCHING LACTONASE YTNP-RELATED-RELATED"/>
    <property type="match status" value="1"/>
</dbReference>
<dbReference type="InterPro" id="IPR036866">
    <property type="entry name" value="RibonucZ/Hydroxyglut_hydro"/>
</dbReference>
<evidence type="ECO:0000256" key="3">
    <source>
        <dbReference type="ARBA" id="ARBA00022801"/>
    </source>
</evidence>
<dbReference type="KEGG" id="achi:CDG60_04050"/>
<dbReference type="EMBL" id="CP032134">
    <property type="protein sequence ID" value="AXY55835.1"/>
    <property type="molecule type" value="Genomic_DNA"/>
</dbReference>
<evidence type="ECO:0000313" key="7">
    <source>
        <dbReference type="Proteomes" id="UP000263753"/>
    </source>
</evidence>
<protein>
    <submittedName>
        <fullName evidence="6">MBL fold metallo-hydrolase</fullName>
    </submittedName>
</protein>
<dbReference type="RefSeq" id="WP_087513192.1">
    <property type="nucleotide sequence ID" value="NZ_CP032134.1"/>
</dbReference>
<keyword evidence="3 6" id="KW-0378">Hydrolase</keyword>
<comment type="similarity">
    <text evidence="1">Belongs to the metallo-beta-lactamase superfamily.</text>
</comment>
<reference evidence="7" key="1">
    <citation type="submission" date="2018-09" db="EMBL/GenBank/DDBJ databases">
        <title>The complete genome of Acinetobacter sp. strain WCHAc010005.</title>
        <authorList>
            <person name="Hu Y."/>
            <person name="Long H."/>
            <person name="Feng Y."/>
            <person name="Zong Z."/>
        </authorList>
    </citation>
    <scope>NUCLEOTIDE SEQUENCE [LARGE SCALE GENOMIC DNA]</scope>
    <source>
        <strain evidence="7">WCHAc010005</strain>
    </source>
</reference>
<dbReference type="Gene3D" id="3.60.15.10">
    <property type="entry name" value="Ribonuclease Z/Hydroxyacylglutathione hydrolase-like"/>
    <property type="match status" value="1"/>
</dbReference>
<evidence type="ECO:0000259" key="5">
    <source>
        <dbReference type="SMART" id="SM00849"/>
    </source>
</evidence>